<name>A0A8S5RAQ1_9VIRU</name>
<dbReference type="EMBL" id="BK059083">
    <property type="protein sequence ID" value="DAE28234.1"/>
    <property type="molecule type" value="Genomic_DNA"/>
</dbReference>
<accession>A0A8S5RAQ1</accession>
<proteinExistence type="predicted"/>
<reference evidence="1" key="1">
    <citation type="journal article" date="2021" name="Proc. Natl. Acad. Sci. U.S.A.">
        <title>A Catalog of Tens of Thousands of Viruses from Human Metagenomes Reveals Hidden Associations with Chronic Diseases.</title>
        <authorList>
            <person name="Tisza M.J."/>
            <person name="Buck C.B."/>
        </authorList>
    </citation>
    <scope>NUCLEOTIDE SEQUENCE</scope>
    <source>
        <strain evidence="1">CtuZj11</strain>
    </source>
</reference>
<organism evidence="1">
    <name type="scientific">virus sp. ctuZj11</name>
    <dbReference type="NCBI Taxonomy" id="2825825"/>
    <lineage>
        <taxon>Viruses</taxon>
    </lineage>
</organism>
<evidence type="ECO:0000313" key="1">
    <source>
        <dbReference type="EMBL" id="DAE28234.1"/>
    </source>
</evidence>
<protein>
    <submittedName>
        <fullName evidence="1">Putative XkdM-like protein</fullName>
    </submittedName>
</protein>
<sequence>MLINNVAYSWSMLTLSVPGITGTNEENPSILSGVTAIEWNKKQKVETNYGLGGEPANRGFGNREYTAAITMDYNTQVQLRAKYGSLMALGEFDLILSFANAYGTDDWTTETVTLRGCLFNEDGMEVAQDDTNITKKFDLNPFRIEMNTGGVTG</sequence>